<dbReference type="InterPro" id="IPR043137">
    <property type="entry name" value="GGT_ssub_C"/>
</dbReference>
<dbReference type="InterPro" id="IPR052896">
    <property type="entry name" value="GGT-like_enzyme"/>
</dbReference>
<gene>
    <name evidence="2" type="ORF">SAMN06265221_11222</name>
</gene>
<dbReference type="Pfam" id="PF01019">
    <property type="entry name" value="G_glu_transpept"/>
    <property type="match status" value="1"/>
</dbReference>
<dbReference type="OrthoDB" id="9781342at2"/>
<reference evidence="2 3" key="1">
    <citation type="submission" date="2017-05" db="EMBL/GenBank/DDBJ databases">
        <authorList>
            <person name="Varghese N."/>
            <person name="Submissions S."/>
        </authorList>
    </citation>
    <scope>NUCLEOTIDE SEQUENCE [LARGE SCALE GENOMIC DNA]</scope>
    <source>
        <strain evidence="2 3">DSM 100094</strain>
    </source>
</reference>
<dbReference type="PRINTS" id="PR01210">
    <property type="entry name" value="GGTRANSPTASE"/>
</dbReference>
<dbReference type="PANTHER" id="PTHR43881:SF5">
    <property type="entry name" value="GAMMA-GLUTAMYLTRANSPEPTIDASE"/>
    <property type="match status" value="1"/>
</dbReference>
<dbReference type="EMBL" id="FXTK01000012">
    <property type="protein sequence ID" value="SMO80418.1"/>
    <property type="molecule type" value="Genomic_DNA"/>
</dbReference>
<keyword evidence="3" id="KW-1185">Reference proteome</keyword>
<protein>
    <submittedName>
        <fullName evidence="2">Gamma-glutamyltranspeptidase / glutathione hydrolase</fullName>
    </submittedName>
</protein>
<dbReference type="AlphaFoldDB" id="A0A521E8Z2"/>
<dbReference type="RefSeq" id="WP_142663673.1">
    <property type="nucleotide sequence ID" value="NZ_FXTK01000012.1"/>
</dbReference>
<dbReference type="Proteomes" id="UP000319014">
    <property type="component" value="Unassembled WGS sequence"/>
</dbReference>
<dbReference type="SUPFAM" id="SSF56235">
    <property type="entry name" value="N-terminal nucleophile aminohydrolases (Ntn hydrolases)"/>
    <property type="match status" value="1"/>
</dbReference>
<sequence>MNGAVVISPHRASAEAGADVLAQGGNAIEALVAAGAALAVTYPHFCGLGGDAVWMVADGAGAVDCYLGIGQAIAAPVTRIDQRGPGSMLTTAALVDSWDHVLAHSATWGGRAGLHELLQAAISLAEDGFARSASQKFWQEFRGDTIAFCNDDWLRQPELAQSLRLIARDGARSFYEGALSQRISRAMRDAGAAISADDLAATRTQRVAPLRLDYRGLTLCAPPPPTQGATTLQIMGILRALDMAGFAPDGPDFHHHLVEAVKQAFLDRPPIADPDFTAVDVQAMLGAPQLAAAASRISGRAMDWPQPWRQGDTAFLAAVDAQGRSACVLQSLYFDWGSGVMLGDTGILWQNRGAAFDLAPDHVNCIAPGKRPFYTLNPGMALKDGRPTLLYGTQGADGQPQTLSLLLSLLIDHGMSPAKALARPRFLLGRTFSDSRDTLKIEAGLPDTTTAALCAMGHELAPIPAFSPLGGQAGVVRIEADGRIDAAHDPRSDGGAIYAGERCTT</sequence>
<dbReference type="Gene3D" id="1.10.246.130">
    <property type="match status" value="1"/>
</dbReference>
<evidence type="ECO:0000313" key="2">
    <source>
        <dbReference type="EMBL" id="SMO80418.1"/>
    </source>
</evidence>
<name>A0A521E8Z2_9RHOB</name>
<dbReference type="InterPro" id="IPR043138">
    <property type="entry name" value="GGT_lsub"/>
</dbReference>
<proteinExistence type="predicted"/>
<organism evidence="2 3">
    <name type="scientific">Paracoccus laeviglucosivorans</name>
    <dbReference type="NCBI Taxonomy" id="1197861"/>
    <lineage>
        <taxon>Bacteria</taxon>
        <taxon>Pseudomonadati</taxon>
        <taxon>Pseudomonadota</taxon>
        <taxon>Alphaproteobacteria</taxon>
        <taxon>Rhodobacterales</taxon>
        <taxon>Paracoccaceae</taxon>
        <taxon>Paracoccus</taxon>
    </lineage>
</organism>
<keyword evidence="2" id="KW-0378">Hydrolase</keyword>
<evidence type="ECO:0000313" key="3">
    <source>
        <dbReference type="Proteomes" id="UP000319014"/>
    </source>
</evidence>
<dbReference type="InterPro" id="IPR029055">
    <property type="entry name" value="Ntn_hydrolases_N"/>
</dbReference>
<evidence type="ECO:0000256" key="1">
    <source>
        <dbReference type="SAM" id="MobiDB-lite"/>
    </source>
</evidence>
<dbReference type="PANTHER" id="PTHR43881">
    <property type="entry name" value="GAMMA-GLUTAMYLTRANSPEPTIDASE (AFU_ORTHOLOGUE AFUA_4G13580)"/>
    <property type="match status" value="1"/>
</dbReference>
<dbReference type="Gene3D" id="3.60.20.40">
    <property type="match status" value="1"/>
</dbReference>
<feature type="region of interest" description="Disordered" evidence="1">
    <location>
        <begin position="486"/>
        <end position="505"/>
    </location>
</feature>
<dbReference type="GO" id="GO:0016787">
    <property type="term" value="F:hydrolase activity"/>
    <property type="evidence" value="ECO:0007669"/>
    <property type="project" value="UniProtKB-KW"/>
</dbReference>
<accession>A0A521E8Z2</accession>